<protein>
    <submittedName>
        <fullName evidence="1">Uncharacterized protein</fullName>
    </submittedName>
</protein>
<organism evidence="1 2">
    <name type="scientific">Pedobacter fastidiosus</name>
    <dbReference type="NCBI Taxonomy" id="2765361"/>
    <lineage>
        <taxon>Bacteria</taxon>
        <taxon>Pseudomonadati</taxon>
        <taxon>Bacteroidota</taxon>
        <taxon>Sphingobacteriia</taxon>
        <taxon>Sphingobacteriales</taxon>
        <taxon>Sphingobacteriaceae</taxon>
        <taxon>Pedobacter</taxon>
    </lineage>
</organism>
<evidence type="ECO:0000313" key="2">
    <source>
        <dbReference type="Proteomes" id="UP000652755"/>
    </source>
</evidence>
<keyword evidence="2" id="KW-1185">Reference proteome</keyword>
<dbReference type="RefSeq" id="WP_187071868.1">
    <property type="nucleotide sequence ID" value="NZ_JACRYL010000011.1"/>
</dbReference>
<gene>
    <name evidence="1" type="ORF">H7U22_13380</name>
</gene>
<reference evidence="1 2" key="1">
    <citation type="submission" date="2020-08" db="EMBL/GenBank/DDBJ databases">
        <authorList>
            <person name="Sun Q."/>
            <person name="Inoue M."/>
        </authorList>
    </citation>
    <scope>NUCLEOTIDE SEQUENCE [LARGE SCALE GENOMIC DNA]</scope>
    <source>
        <strain evidence="1 2">CCM 8938</strain>
    </source>
</reference>
<accession>A0ABR7KTM4</accession>
<name>A0ABR7KTM4_9SPHI</name>
<dbReference type="EMBL" id="JACRYL010000011">
    <property type="protein sequence ID" value="MBC6111411.1"/>
    <property type="molecule type" value="Genomic_DNA"/>
</dbReference>
<comment type="caution">
    <text evidence="1">The sequence shown here is derived from an EMBL/GenBank/DDBJ whole genome shotgun (WGS) entry which is preliminary data.</text>
</comment>
<sequence>MTQNTNLVNPEKQNINLKNLLEKVRRLRGYGDMDTYKLAFMNEIYTGPDGPKKKQILFQEFSDPTTYHKAKNKLISELEAQIIELE</sequence>
<proteinExistence type="predicted"/>
<dbReference type="Proteomes" id="UP000652755">
    <property type="component" value="Unassembled WGS sequence"/>
</dbReference>
<evidence type="ECO:0000313" key="1">
    <source>
        <dbReference type="EMBL" id="MBC6111411.1"/>
    </source>
</evidence>